<protein>
    <submittedName>
        <fullName evidence="4">DUF3048 domain-containing protein</fullName>
    </submittedName>
</protein>
<keyword evidence="5" id="KW-1185">Reference proteome</keyword>
<dbReference type="Pfam" id="PF17479">
    <property type="entry name" value="DUF3048_C"/>
    <property type="match status" value="1"/>
</dbReference>
<feature type="domain" description="DUF3048" evidence="2">
    <location>
        <begin position="49"/>
        <end position="167"/>
    </location>
</feature>
<dbReference type="Proteomes" id="UP001500416">
    <property type="component" value="Unassembled WGS sequence"/>
</dbReference>
<dbReference type="Gene3D" id="3.50.90.10">
    <property type="entry name" value="YerB-like"/>
    <property type="match status" value="1"/>
</dbReference>
<sequence length="303" mass="31609">MRTRAIAAAAVLVLAAGIVAAVLFRPDRDQPAGTPPAPTTSRPSVPGRYAVKIDNAPAARPQTGLAAADVVYVEPVEGGLTRFAAVYANPPEVVGPVRSARETDVELLAQHGTPVLAYSGSAPALDPLLERSGFIRARPEDAADAYYRDETRPAPHNLYVRPRNLPEPAAAPRDTPPTGPAPPGGRPVTTRDVTYPSARFGLAWDGGWTITADGEPLRDVRAANVVVQRVSTRAGVAVEDASGSPSPVVVTVGSGPAVLLRDGLAFEDVTWTRPTATDPTRFTAGGAELPLAPGPTWVFLVTS</sequence>
<dbReference type="RefSeq" id="WP_343933261.1">
    <property type="nucleotide sequence ID" value="NZ_BAAABU010000003.1"/>
</dbReference>
<dbReference type="Pfam" id="PF11258">
    <property type="entry name" value="DUF3048"/>
    <property type="match status" value="1"/>
</dbReference>
<gene>
    <name evidence="4" type="ORF">GCM10010492_18460</name>
</gene>
<comment type="caution">
    <text evidence="4">The sequence shown here is derived from an EMBL/GenBank/DDBJ whole genome shotgun (WGS) entry which is preliminary data.</text>
</comment>
<organism evidence="4 5">
    <name type="scientific">Saccharothrix mutabilis subsp. mutabilis</name>
    <dbReference type="NCBI Taxonomy" id="66855"/>
    <lineage>
        <taxon>Bacteria</taxon>
        <taxon>Bacillati</taxon>
        <taxon>Actinomycetota</taxon>
        <taxon>Actinomycetes</taxon>
        <taxon>Pseudonocardiales</taxon>
        <taxon>Pseudonocardiaceae</taxon>
        <taxon>Saccharothrix</taxon>
    </lineage>
</organism>
<feature type="region of interest" description="Disordered" evidence="1">
    <location>
        <begin position="27"/>
        <end position="47"/>
    </location>
</feature>
<feature type="domain" description="DUF3048" evidence="3">
    <location>
        <begin position="218"/>
        <end position="298"/>
    </location>
</feature>
<evidence type="ECO:0000313" key="5">
    <source>
        <dbReference type="Proteomes" id="UP001500416"/>
    </source>
</evidence>
<evidence type="ECO:0000259" key="3">
    <source>
        <dbReference type="Pfam" id="PF17479"/>
    </source>
</evidence>
<dbReference type="InterPro" id="IPR021416">
    <property type="entry name" value="DUF3048_N"/>
</dbReference>
<evidence type="ECO:0000256" key="1">
    <source>
        <dbReference type="SAM" id="MobiDB-lite"/>
    </source>
</evidence>
<feature type="compositionally biased region" description="Pro residues" evidence="1">
    <location>
        <begin position="174"/>
        <end position="185"/>
    </location>
</feature>
<dbReference type="InterPro" id="IPR035328">
    <property type="entry name" value="DUF3048_C"/>
</dbReference>
<reference evidence="4 5" key="1">
    <citation type="journal article" date="2019" name="Int. J. Syst. Evol. Microbiol.">
        <title>The Global Catalogue of Microorganisms (GCM) 10K type strain sequencing project: providing services to taxonomists for standard genome sequencing and annotation.</title>
        <authorList>
            <consortium name="The Broad Institute Genomics Platform"/>
            <consortium name="The Broad Institute Genome Sequencing Center for Infectious Disease"/>
            <person name="Wu L."/>
            <person name="Ma J."/>
        </authorList>
    </citation>
    <scope>NUCLEOTIDE SEQUENCE [LARGE SCALE GENOMIC DNA]</scope>
    <source>
        <strain evidence="4 5">JCM 3380</strain>
    </source>
</reference>
<evidence type="ECO:0000259" key="2">
    <source>
        <dbReference type="Pfam" id="PF11258"/>
    </source>
</evidence>
<evidence type="ECO:0000313" key="4">
    <source>
        <dbReference type="EMBL" id="GAA0220669.1"/>
    </source>
</evidence>
<proteinExistence type="predicted"/>
<dbReference type="EMBL" id="BAAABU010000003">
    <property type="protein sequence ID" value="GAA0220669.1"/>
    <property type="molecule type" value="Genomic_DNA"/>
</dbReference>
<feature type="region of interest" description="Disordered" evidence="1">
    <location>
        <begin position="148"/>
        <end position="192"/>
    </location>
</feature>
<accession>A0ABN0TFX7</accession>
<name>A0ABN0TFX7_9PSEU</name>
<dbReference type="SUPFAM" id="SSF159774">
    <property type="entry name" value="YerB-like"/>
    <property type="match status" value="1"/>
</dbReference>
<dbReference type="InterPro" id="IPR023158">
    <property type="entry name" value="YerB-like_sf"/>
</dbReference>